<evidence type="ECO:0000313" key="1">
    <source>
        <dbReference type="EMBL" id="TPD57461.1"/>
    </source>
</evidence>
<reference evidence="2" key="1">
    <citation type="submission" date="2019-06" db="EMBL/GenBank/DDBJ databases">
        <title>The complete genome of Emcibacter congregatus ZYLT.</title>
        <authorList>
            <person name="Zhao Z."/>
        </authorList>
    </citation>
    <scope>NUCLEOTIDE SEQUENCE [LARGE SCALE GENOMIC DNA]</scope>
    <source>
        <strain evidence="2">MCCC 1A06723</strain>
    </source>
</reference>
<comment type="caution">
    <text evidence="1">The sequence shown here is derived from an EMBL/GenBank/DDBJ whole genome shotgun (WGS) entry which is preliminary data.</text>
</comment>
<evidence type="ECO:0000313" key="2">
    <source>
        <dbReference type="Proteomes" id="UP000319148"/>
    </source>
</evidence>
<dbReference type="Gene3D" id="3.60.10.10">
    <property type="entry name" value="Endonuclease/exonuclease/phosphatase"/>
    <property type="match status" value="1"/>
</dbReference>
<dbReference type="SUPFAM" id="SSF56219">
    <property type="entry name" value="DNase I-like"/>
    <property type="match status" value="1"/>
</dbReference>
<proteinExistence type="predicted"/>
<dbReference type="InterPro" id="IPR036691">
    <property type="entry name" value="Endo/exonu/phosph_ase_sf"/>
</dbReference>
<dbReference type="GO" id="GO:0004519">
    <property type="term" value="F:endonuclease activity"/>
    <property type="evidence" value="ECO:0007669"/>
    <property type="project" value="UniProtKB-KW"/>
</dbReference>
<dbReference type="AlphaFoldDB" id="A0A501PBJ5"/>
<dbReference type="EMBL" id="VFIY01000018">
    <property type="protein sequence ID" value="TPD57461.1"/>
    <property type="molecule type" value="Genomic_DNA"/>
</dbReference>
<organism evidence="1 2">
    <name type="scientific">Emcibacter nanhaiensis</name>
    <dbReference type="NCBI Taxonomy" id="1505037"/>
    <lineage>
        <taxon>Bacteria</taxon>
        <taxon>Pseudomonadati</taxon>
        <taxon>Pseudomonadota</taxon>
        <taxon>Alphaproteobacteria</taxon>
        <taxon>Emcibacterales</taxon>
        <taxon>Emcibacteraceae</taxon>
        <taxon>Emcibacter</taxon>
    </lineage>
</organism>
<dbReference type="OrthoDB" id="5500612at2"/>
<keyword evidence="2" id="KW-1185">Reference proteome</keyword>
<dbReference type="RefSeq" id="WP_139941776.1">
    <property type="nucleotide sequence ID" value="NZ_JBHSYP010000005.1"/>
</dbReference>
<protein>
    <submittedName>
        <fullName evidence="1">Endonuclease</fullName>
    </submittedName>
</protein>
<dbReference type="CDD" id="cd10283">
    <property type="entry name" value="MnuA_DNase1-like"/>
    <property type="match status" value="1"/>
</dbReference>
<accession>A0A501PBJ5</accession>
<keyword evidence="1" id="KW-0255">Endonuclease</keyword>
<gene>
    <name evidence="1" type="ORF">FIV46_15180</name>
</gene>
<dbReference type="PANTHER" id="PTHR11371:SF31">
    <property type="entry name" value="EXTRACELLULAR NUCLEASE"/>
    <property type="match status" value="1"/>
</dbReference>
<keyword evidence="1" id="KW-0378">Hydrolase</keyword>
<dbReference type="Proteomes" id="UP000319148">
    <property type="component" value="Unassembled WGS sequence"/>
</dbReference>
<dbReference type="PANTHER" id="PTHR11371">
    <property type="entry name" value="DEOXYRIBONUCLEASE"/>
    <property type="match status" value="1"/>
</dbReference>
<keyword evidence="1" id="KW-0540">Nuclease</keyword>
<name>A0A501PBJ5_9PROT</name>
<sequence>MPFDQIPDDVEQHLDELAADLGQQIPAKKMEQNLLIATWNIRAFSSLTRKWFADGDDSPKRDFWGLSIITEIVSRFDVVAIQEIKGDLRALRTMMKALGPDWGFLMTDITLGDAGNSERLGFVFDTRRVTPSGLAAELVVPEDWMEAEDIAADALTRQFARTPYAVSFRAGSETFILVTLHVDYGDNADDRVPELKGIAKWMKDWANRTNRWHQNLIVLGDFNIDRAGDKLWQAFTSTGLKVPDELMHVPKSIFADPNEPQNEKFYDQVAWFTTGNKQKLHMNYKTGGYVDFVPFSYQGKGLDRNAISFRVSDHYPLWTEFEL</sequence>